<proteinExistence type="predicted"/>
<dbReference type="CDD" id="cd05243">
    <property type="entry name" value="SDR_a5"/>
    <property type="match status" value="1"/>
</dbReference>
<dbReference type="Proteomes" id="UP000199350">
    <property type="component" value="Chromosome I"/>
</dbReference>
<evidence type="ECO:0000313" key="2">
    <source>
        <dbReference type="EMBL" id="SDL66318.1"/>
    </source>
</evidence>
<organism evidence="2 3">
    <name type="scientific">Corynebacterium mycetoides</name>
    <dbReference type="NCBI Taxonomy" id="38302"/>
    <lineage>
        <taxon>Bacteria</taxon>
        <taxon>Bacillati</taxon>
        <taxon>Actinomycetota</taxon>
        <taxon>Actinomycetes</taxon>
        <taxon>Mycobacteriales</taxon>
        <taxon>Corynebacteriaceae</taxon>
        <taxon>Corynebacterium</taxon>
    </lineage>
</organism>
<dbReference type="SUPFAM" id="SSF51735">
    <property type="entry name" value="NAD(P)-binding Rossmann-fold domains"/>
    <property type="match status" value="1"/>
</dbReference>
<dbReference type="InterPro" id="IPR036291">
    <property type="entry name" value="NAD(P)-bd_dom_sf"/>
</dbReference>
<dbReference type="STRING" id="38302.SAMN04488535_0337"/>
<gene>
    <name evidence="2" type="ORF">SAMN04488535_0337</name>
</gene>
<accession>A0A1G9LWH4</accession>
<dbReference type="PANTHER" id="PTHR15020">
    <property type="entry name" value="FLAVIN REDUCTASE-RELATED"/>
    <property type="match status" value="1"/>
</dbReference>
<dbReference type="EMBL" id="LT629700">
    <property type="protein sequence ID" value="SDL66318.1"/>
    <property type="molecule type" value="Genomic_DNA"/>
</dbReference>
<reference evidence="3" key="1">
    <citation type="submission" date="2016-10" db="EMBL/GenBank/DDBJ databases">
        <authorList>
            <person name="Varghese N."/>
            <person name="Submissions S."/>
        </authorList>
    </citation>
    <scope>NUCLEOTIDE SEQUENCE [LARGE SCALE GENOMIC DNA]</scope>
    <source>
        <strain evidence="3">DSM 20632</strain>
    </source>
</reference>
<name>A0A1G9LWH4_9CORY</name>
<evidence type="ECO:0000313" key="3">
    <source>
        <dbReference type="Proteomes" id="UP000199350"/>
    </source>
</evidence>
<dbReference type="Pfam" id="PF13460">
    <property type="entry name" value="NAD_binding_10"/>
    <property type="match status" value="1"/>
</dbReference>
<evidence type="ECO:0000259" key="1">
    <source>
        <dbReference type="Pfam" id="PF13460"/>
    </source>
</evidence>
<dbReference type="OrthoDB" id="4248066at2"/>
<dbReference type="InterPro" id="IPR016040">
    <property type="entry name" value="NAD(P)-bd_dom"/>
</dbReference>
<keyword evidence="3" id="KW-1185">Reference proteome</keyword>
<dbReference type="PANTHER" id="PTHR15020:SF50">
    <property type="entry name" value="UPF0659 PROTEIN YMR090W"/>
    <property type="match status" value="1"/>
</dbReference>
<dbReference type="AlphaFoldDB" id="A0A1G9LWH4"/>
<dbReference type="Gene3D" id="3.40.50.720">
    <property type="entry name" value="NAD(P)-binding Rossmann-like Domain"/>
    <property type="match status" value="1"/>
</dbReference>
<feature type="domain" description="NAD(P)-binding" evidence="1">
    <location>
        <begin position="10"/>
        <end position="195"/>
    </location>
</feature>
<sequence>MPAGTVAVIGAHGKVARLAIPRIAKQGIEVVGIIRNPDHASDVEADGATPVVFDIEAAEQSDIEGLLRSRGVDTLVWSAGAGGGDPKRTMAVDRDAAIRSMDAAVEAGVRHYVMVSFFGAGPNHGLSEDHALYTYAEAKSEADAHLENSVLSYTLLRPSTLNDDEGTGKVDVTSNSAEETSRGNVAAMIAAAVEHGPAGGAARLNRVFEFNDGETPVEDLFLS</sequence>
<protein>
    <submittedName>
        <fullName evidence="2">NAD(P)H-binding</fullName>
    </submittedName>
</protein>
<dbReference type="RefSeq" id="WP_092147934.1">
    <property type="nucleotide sequence ID" value="NZ_LT629700.1"/>
</dbReference>